<organism evidence="3 4">
    <name type="scientific">Piloderma croceum (strain F 1598)</name>
    <dbReference type="NCBI Taxonomy" id="765440"/>
    <lineage>
        <taxon>Eukaryota</taxon>
        <taxon>Fungi</taxon>
        <taxon>Dikarya</taxon>
        <taxon>Basidiomycota</taxon>
        <taxon>Agaricomycotina</taxon>
        <taxon>Agaricomycetes</taxon>
        <taxon>Agaricomycetidae</taxon>
        <taxon>Atheliales</taxon>
        <taxon>Atheliaceae</taxon>
        <taxon>Piloderma</taxon>
    </lineage>
</organism>
<feature type="domain" description="Ubiquitin-like" evidence="1">
    <location>
        <begin position="1"/>
        <end position="75"/>
    </location>
</feature>
<dbReference type="OrthoDB" id="2985309at2759"/>
<feature type="non-terminal residue" evidence="3">
    <location>
        <position position="75"/>
    </location>
</feature>
<reference evidence="3 4" key="1">
    <citation type="submission" date="2014-04" db="EMBL/GenBank/DDBJ databases">
        <authorList>
            <consortium name="DOE Joint Genome Institute"/>
            <person name="Kuo A."/>
            <person name="Tarkka M."/>
            <person name="Buscot F."/>
            <person name="Kohler A."/>
            <person name="Nagy L.G."/>
            <person name="Floudas D."/>
            <person name="Copeland A."/>
            <person name="Barry K.W."/>
            <person name="Cichocki N."/>
            <person name="Veneault-Fourrey C."/>
            <person name="LaButti K."/>
            <person name="Lindquist E.A."/>
            <person name="Lipzen A."/>
            <person name="Lundell T."/>
            <person name="Morin E."/>
            <person name="Murat C."/>
            <person name="Sun H."/>
            <person name="Tunlid A."/>
            <person name="Henrissat B."/>
            <person name="Grigoriev I.V."/>
            <person name="Hibbett D.S."/>
            <person name="Martin F."/>
            <person name="Nordberg H.P."/>
            <person name="Cantor M.N."/>
            <person name="Hua S.X."/>
        </authorList>
    </citation>
    <scope>NUCLEOTIDE SEQUENCE [LARGE SCALE GENOMIC DNA]</scope>
    <source>
        <strain evidence="3 4">F 1598</strain>
    </source>
</reference>
<gene>
    <name evidence="2" type="ORF">PILCRDRAFT_52924</name>
    <name evidence="3" type="ORF">PILCRDRAFT_53498</name>
</gene>
<dbReference type="InterPro" id="IPR029071">
    <property type="entry name" value="Ubiquitin-like_domsf"/>
</dbReference>
<dbReference type="EMBL" id="KN832970">
    <property type="protein sequence ID" value="KIM92180.1"/>
    <property type="molecule type" value="Genomic_DNA"/>
</dbReference>
<feature type="non-terminal residue" evidence="3">
    <location>
        <position position="1"/>
    </location>
</feature>
<evidence type="ECO:0000313" key="3">
    <source>
        <dbReference type="EMBL" id="KIM92180.1"/>
    </source>
</evidence>
<dbReference type="STRING" id="765440.A0A0C3G7I8"/>
<dbReference type="AlphaFoldDB" id="A0A0C3G7I8"/>
<proteinExistence type="predicted"/>
<dbReference type="FunFam" id="3.10.20.90:FF:000160">
    <property type="entry name" value="Polyubiquitin-C"/>
    <property type="match status" value="1"/>
</dbReference>
<sequence length="75" mass="8435">LHIKTLTGKIITFQDMKSYDTIADIKTRIQNHKGNCPDEQCLIFAGRQLEDGRTLSDYNIQSGSVLDLVLRLRGG</sequence>
<dbReference type="SUPFAM" id="SSF54236">
    <property type="entry name" value="Ubiquitin-like"/>
    <property type="match status" value="1"/>
</dbReference>
<dbReference type="EMBL" id="KN833215">
    <property type="protein sequence ID" value="KIM71770.1"/>
    <property type="molecule type" value="Genomic_DNA"/>
</dbReference>
<dbReference type="PROSITE" id="PS50053">
    <property type="entry name" value="UBIQUITIN_2"/>
    <property type="match status" value="1"/>
</dbReference>
<reference evidence="4" key="2">
    <citation type="submission" date="2015-01" db="EMBL/GenBank/DDBJ databases">
        <title>Evolutionary Origins and Diversification of the Mycorrhizal Mutualists.</title>
        <authorList>
            <consortium name="DOE Joint Genome Institute"/>
            <consortium name="Mycorrhizal Genomics Consortium"/>
            <person name="Kohler A."/>
            <person name="Kuo A."/>
            <person name="Nagy L.G."/>
            <person name="Floudas D."/>
            <person name="Copeland A."/>
            <person name="Barry K.W."/>
            <person name="Cichocki N."/>
            <person name="Veneault-Fourrey C."/>
            <person name="LaButti K."/>
            <person name="Lindquist E.A."/>
            <person name="Lipzen A."/>
            <person name="Lundell T."/>
            <person name="Morin E."/>
            <person name="Murat C."/>
            <person name="Riley R."/>
            <person name="Ohm R."/>
            <person name="Sun H."/>
            <person name="Tunlid A."/>
            <person name="Henrissat B."/>
            <person name="Grigoriev I.V."/>
            <person name="Hibbett D.S."/>
            <person name="Martin F."/>
        </authorList>
    </citation>
    <scope>NUCLEOTIDE SEQUENCE [LARGE SCALE GENOMIC DNA]</scope>
    <source>
        <strain evidence="2 4">F 1598</strain>
    </source>
</reference>
<dbReference type="Proteomes" id="UP000054166">
    <property type="component" value="Unassembled WGS sequence"/>
</dbReference>
<reference evidence="3" key="3">
    <citation type="submission" date="2015-02" db="EMBL/GenBank/DDBJ databases">
        <title>Evolutionary Origins and Diversification of the Mycorrhizal Mutualists.</title>
        <authorList>
            <consortium name="DOE Joint Genome Institute"/>
            <consortium name="Mycorrhizal Genomics Consortium"/>
            <person name="Kohler A."/>
            <person name="Kuo A."/>
            <person name="Nagy L.G."/>
            <person name="Floudas D."/>
            <person name="Copeland A."/>
            <person name="Barry K.W."/>
            <person name="Cichocki N."/>
            <person name="Veneault-Fourrey C."/>
            <person name="LaButti K."/>
            <person name="Lindquist E.A."/>
            <person name="Lipzen A."/>
            <person name="Lundell T."/>
            <person name="Morin E."/>
            <person name="Murat C."/>
            <person name="Riley R."/>
            <person name="Ohm R."/>
            <person name="Sun H."/>
            <person name="Tunlid A."/>
            <person name="Henrissat B."/>
            <person name="Grigoriev I.V."/>
            <person name="Hibbett D.S."/>
            <person name="Martin F."/>
        </authorList>
    </citation>
    <scope>NUCLEOTIDE SEQUENCE</scope>
    <source>
        <strain evidence="3">F 1598</strain>
    </source>
</reference>
<dbReference type="Pfam" id="PF00240">
    <property type="entry name" value="ubiquitin"/>
    <property type="match status" value="1"/>
</dbReference>
<evidence type="ECO:0000259" key="1">
    <source>
        <dbReference type="PROSITE" id="PS50053"/>
    </source>
</evidence>
<dbReference type="PRINTS" id="PR00348">
    <property type="entry name" value="UBIQUITIN"/>
</dbReference>
<dbReference type="HOGENOM" id="CLU_010412_6_3_1"/>
<dbReference type="InterPro" id="IPR000626">
    <property type="entry name" value="Ubiquitin-like_dom"/>
</dbReference>
<evidence type="ECO:0000313" key="2">
    <source>
        <dbReference type="EMBL" id="KIM71770.1"/>
    </source>
</evidence>
<protein>
    <recommendedName>
        <fullName evidence="1">Ubiquitin-like domain-containing protein</fullName>
    </recommendedName>
</protein>
<accession>A0A0C3G7I8</accession>
<name>A0A0C3G7I8_PILCF</name>
<dbReference type="SMART" id="SM00213">
    <property type="entry name" value="UBQ"/>
    <property type="match status" value="1"/>
</dbReference>
<dbReference type="PANTHER" id="PTHR10666">
    <property type="entry name" value="UBIQUITIN"/>
    <property type="match status" value="1"/>
</dbReference>
<dbReference type="InterPro" id="IPR019956">
    <property type="entry name" value="Ubiquitin_dom"/>
</dbReference>
<dbReference type="Gene3D" id="3.10.20.90">
    <property type="entry name" value="Phosphatidylinositol 3-kinase Catalytic Subunit, Chain A, domain 1"/>
    <property type="match status" value="1"/>
</dbReference>
<keyword evidence="4" id="KW-1185">Reference proteome</keyword>
<evidence type="ECO:0000313" key="4">
    <source>
        <dbReference type="Proteomes" id="UP000054166"/>
    </source>
</evidence>
<dbReference type="InterPro" id="IPR050158">
    <property type="entry name" value="Ubiquitin_ubiquitin-like"/>
</dbReference>